<gene>
    <name evidence="2" type="ORF">ACFFHQ_03360</name>
</gene>
<dbReference type="InterPro" id="IPR052018">
    <property type="entry name" value="PHP_domain"/>
</dbReference>
<reference evidence="2 3" key="1">
    <citation type="submission" date="2024-09" db="EMBL/GenBank/DDBJ databases">
        <authorList>
            <person name="Sun Q."/>
            <person name="Mori K."/>
        </authorList>
    </citation>
    <scope>NUCLEOTIDE SEQUENCE [LARGE SCALE GENOMIC DNA]</scope>
    <source>
        <strain evidence="2 3">CCM 7224</strain>
    </source>
</reference>
<name>A0ABV6GPV9_9BACL</name>
<dbReference type="EMBL" id="JBHLVN010000012">
    <property type="protein sequence ID" value="MFC0296527.1"/>
    <property type="molecule type" value="Genomic_DNA"/>
</dbReference>
<evidence type="ECO:0000313" key="2">
    <source>
        <dbReference type="EMBL" id="MFC0296527.1"/>
    </source>
</evidence>
<dbReference type="InterPro" id="IPR016195">
    <property type="entry name" value="Pol/histidinol_Pase-like"/>
</dbReference>
<accession>A0ABV6GPV9</accession>
<comment type="caution">
    <text evidence="2">The sequence shown here is derived from an EMBL/GenBank/DDBJ whole genome shotgun (WGS) entry which is preliminary data.</text>
</comment>
<evidence type="ECO:0000259" key="1">
    <source>
        <dbReference type="SMART" id="SM00481"/>
    </source>
</evidence>
<dbReference type="RefSeq" id="WP_066234950.1">
    <property type="nucleotide sequence ID" value="NZ_JBHLVN010000012.1"/>
</dbReference>
<protein>
    <submittedName>
        <fullName evidence="2">PHP domain-containing protein</fullName>
    </submittedName>
</protein>
<dbReference type="SMART" id="SM00481">
    <property type="entry name" value="POLIIIAc"/>
    <property type="match status" value="1"/>
</dbReference>
<organism evidence="2 3">
    <name type="scientific">Geobacillus jurassicus</name>
    <dbReference type="NCBI Taxonomy" id="235932"/>
    <lineage>
        <taxon>Bacteria</taxon>
        <taxon>Bacillati</taxon>
        <taxon>Bacillota</taxon>
        <taxon>Bacilli</taxon>
        <taxon>Bacillales</taxon>
        <taxon>Anoxybacillaceae</taxon>
        <taxon>Geobacillus</taxon>
    </lineage>
</organism>
<feature type="domain" description="Polymerase/histidinol phosphatase N-terminal" evidence="1">
    <location>
        <begin position="5"/>
        <end position="71"/>
    </location>
</feature>
<evidence type="ECO:0000313" key="3">
    <source>
        <dbReference type="Proteomes" id="UP001589785"/>
    </source>
</evidence>
<dbReference type="PANTHER" id="PTHR42924:SF3">
    <property type="entry name" value="POLYMERASE_HISTIDINOL PHOSPHATASE N-TERMINAL DOMAIN-CONTAINING PROTEIN"/>
    <property type="match status" value="1"/>
</dbReference>
<dbReference type="InterPro" id="IPR003141">
    <property type="entry name" value="Pol/His_phosphatase_N"/>
</dbReference>
<dbReference type="InterPro" id="IPR004013">
    <property type="entry name" value="PHP_dom"/>
</dbReference>
<dbReference type="CDD" id="cd07432">
    <property type="entry name" value="PHP_HisPPase"/>
    <property type="match status" value="1"/>
</dbReference>
<keyword evidence="3" id="KW-1185">Reference proteome</keyword>
<dbReference type="PANTHER" id="PTHR42924">
    <property type="entry name" value="EXONUCLEASE"/>
    <property type="match status" value="1"/>
</dbReference>
<dbReference type="Pfam" id="PF02811">
    <property type="entry name" value="PHP"/>
    <property type="match status" value="1"/>
</dbReference>
<dbReference type="Proteomes" id="UP001589785">
    <property type="component" value="Unassembled WGS sequence"/>
</dbReference>
<dbReference type="Gene3D" id="3.20.20.140">
    <property type="entry name" value="Metal-dependent hydrolases"/>
    <property type="match status" value="1"/>
</dbReference>
<sequence>MKIRVELHTHTQYSHDSLLNKWFYLLMLKLKRIKVVGITDHNEIEGAIKFKKFLERFGIRVIVGEEIFSSKGEIIGLFLKEKIAPGKSPRETMLEIKKQGGVVYIPHPYDEKRYKTVLPEEEIAKNLDLIDIIEVHNGRNIKDYFSHKQLEIATKYKKIQSIGSDAHTFFELGRNYNEMEEFVDKNDFLESLKYASYVKKNCIQISHQVTKFVRLIKLIRKGQFNEIFRIINKRYRRSKQAAGTENKSRF</sequence>
<dbReference type="Pfam" id="PF13263">
    <property type="entry name" value="PHP_C"/>
    <property type="match status" value="1"/>
</dbReference>
<proteinExistence type="predicted"/>
<dbReference type="SUPFAM" id="SSF89550">
    <property type="entry name" value="PHP domain-like"/>
    <property type="match status" value="1"/>
</dbReference>